<dbReference type="GeneID" id="25741551"/>
<feature type="region of interest" description="Disordered" evidence="1">
    <location>
        <begin position="22"/>
        <end position="54"/>
    </location>
</feature>
<dbReference type="AlphaFoldDB" id="A0A0D2KV84"/>
<name>A0A0D2KV84_9CHLO</name>
<feature type="non-terminal residue" evidence="2">
    <location>
        <position position="318"/>
    </location>
</feature>
<feature type="region of interest" description="Disordered" evidence="1">
    <location>
        <begin position="111"/>
        <end position="138"/>
    </location>
</feature>
<evidence type="ECO:0000313" key="2">
    <source>
        <dbReference type="EMBL" id="KIY99288.1"/>
    </source>
</evidence>
<feature type="compositionally biased region" description="Low complexity" evidence="1">
    <location>
        <begin position="34"/>
        <end position="54"/>
    </location>
</feature>
<feature type="region of interest" description="Disordered" evidence="1">
    <location>
        <begin position="259"/>
        <end position="279"/>
    </location>
</feature>
<dbReference type="KEGG" id="mng:MNEG_8676"/>
<feature type="compositionally biased region" description="Gly residues" evidence="1">
    <location>
        <begin position="119"/>
        <end position="131"/>
    </location>
</feature>
<gene>
    <name evidence="2" type="ORF">MNEG_8676</name>
</gene>
<keyword evidence="3" id="KW-1185">Reference proteome</keyword>
<sequence length="318" mass="33035">MQIRILRDLGSADELAAAYARAPELAPRRQPDKAASGSAAAAIPARTGSGGSSSSQLLAERRHWWQQDGPVAAEEIKATTTEDILHIHREFMQLAPIELFALQREEEGWGYVEPRGEDSGGGSGGSGGSGSSEGAAAGSPVSGLSLAAGLGDDSPWAGGGCIESVLYYGTRELPAGYAPGSPHARLFDLMNRFGGAFKFMQILGTPALFALYGANLSTGVRFATPVPDSHWHTVVSKLGLTPQQRADVVAIQKLHAKFMERSGGPGPGPGPGPGRRAAGAERLRGTVAGAQHVLAERAELQLLLAELDTGAASRDAKP</sequence>
<dbReference type="EMBL" id="KK101892">
    <property type="protein sequence ID" value="KIY99288.1"/>
    <property type="molecule type" value="Genomic_DNA"/>
</dbReference>
<reference evidence="2 3" key="1">
    <citation type="journal article" date="2013" name="BMC Genomics">
        <title>Reconstruction of the lipid metabolism for the microalga Monoraphidium neglectum from its genome sequence reveals characteristics suitable for biofuel production.</title>
        <authorList>
            <person name="Bogen C."/>
            <person name="Al-Dilaimi A."/>
            <person name="Albersmeier A."/>
            <person name="Wichmann J."/>
            <person name="Grundmann M."/>
            <person name="Rupp O."/>
            <person name="Lauersen K.J."/>
            <person name="Blifernez-Klassen O."/>
            <person name="Kalinowski J."/>
            <person name="Goesmann A."/>
            <person name="Mussgnug J.H."/>
            <person name="Kruse O."/>
        </authorList>
    </citation>
    <scope>NUCLEOTIDE SEQUENCE [LARGE SCALE GENOMIC DNA]</scope>
    <source>
        <strain evidence="2 3">SAG 48.87</strain>
    </source>
</reference>
<dbReference type="Proteomes" id="UP000054498">
    <property type="component" value="Unassembled WGS sequence"/>
</dbReference>
<evidence type="ECO:0000256" key="1">
    <source>
        <dbReference type="SAM" id="MobiDB-lite"/>
    </source>
</evidence>
<organism evidence="2 3">
    <name type="scientific">Monoraphidium neglectum</name>
    <dbReference type="NCBI Taxonomy" id="145388"/>
    <lineage>
        <taxon>Eukaryota</taxon>
        <taxon>Viridiplantae</taxon>
        <taxon>Chlorophyta</taxon>
        <taxon>core chlorophytes</taxon>
        <taxon>Chlorophyceae</taxon>
        <taxon>CS clade</taxon>
        <taxon>Sphaeropleales</taxon>
        <taxon>Selenastraceae</taxon>
        <taxon>Monoraphidium</taxon>
    </lineage>
</organism>
<protein>
    <submittedName>
        <fullName evidence="2">Uncharacterized protein</fullName>
    </submittedName>
</protein>
<proteinExistence type="predicted"/>
<accession>A0A0D2KV84</accession>
<evidence type="ECO:0000313" key="3">
    <source>
        <dbReference type="Proteomes" id="UP000054498"/>
    </source>
</evidence>
<dbReference type="RefSeq" id="XP_013898308.1">
    <property type="nucleotide sequence ID" value="XM_014042854.1"/>
</dbReference>